<feature type="transmembrane region" description="Helical" evidence="8">
    <location>
        <begin position="135"/>
        <end position="161"/>
    </location>
</feature>
<feature type="transmembrane region" description="Helical" evidence="8">
    <location>
        <begin position="75"/>
        <end position="94"/>
    </location>
</feature>
<feature type="transmembrane region" description="Helical" evidence="8">
    <location>
        <begin position="52"/>
        <end position="68"/>
    </location>
</feature>
<evidence type="ECO:0000259" key="9">
    <source>
        <dbReference type="PROSITE" id="PS50263"/>
    </source>
</evidence>
<feature type="domain" description="CN hydrolase" evidence="9">
    <location>
        <begin position="239"/>
        <end position="459"/>
    </location>
</feature>
<dbReference type="InterPro" id="IPR004563">
    <property type="entry name" value="Apolipo_AcylTrfase"/>
</dbReference>
<dbReference type="PANTHER" id="PTHR38686:SF1">
    <property type="entry name" value="APOLIPOPROTEIN N-ACYLTRANSFERASE"/>
    <property type="match status" value="1"/>
</dbReference>
<organism evidence="10 11">
    <name type="scientific">Nocardia seriolae</name>
    <dbReference type="NCBI Taxonomy" id="37332"/>
    <lineage>
        <taxon>Bacteria</taxon>
        <taxon>Bacillati</taxon>
        <taxon>Actinomycetota</taxon>
        <taxon>Actinomycetes</taxon>
        <taxon>Mycobacteriales</taxon>
        <taxon>Nocardiaceae</taxon>
        <taxon>Nocardia</taxon>
    </lineage>
</organism>
<feature type="transmembrane region" description="Helical" evidence="8">
    <location>
        <begin position="106"/>
        <end position="128"/>
    </location>
</feature>
<keyword evidence="5 8" id="KW-1133">Transmembrane helix</keyword>
<dbReference type="Pfam" id="PF20154">
    <property type="entry name" value="LNT_N"/>
    <property type="match status" value="1"/>
</dbReference>
<dbReference type="Proteomes" id="UP000180166">
    <property type="component" value="Chromosome"/>
</dbReference>
<dbReference type="KEGG" id="nsr:NS506_07410"/>
<dbReference type="SUPFAM" id="SSF56317">
    <property type="entry name" value="Carbon-nitrogen hydrolase"/>
    <property type="match status" value="1"/>
</dbReference>
<sequence length="512" mass="54271">MCADGGRTSIDGVTNSSTEARPWTSVALRGVSAVLAVVVSAVLWALGTGMHPWPGAVALAPLPVLLLAPRVSARLCFAAGFLSWYGGALPYLPYFLGTVEQPPSAAYGLLTGTATVYAGLVVSTRALIRRGRLGAAMLALPSGWVLMEYLISLGGPFGAWWSLAYTQSDVLPLIQIAALTGWLGISFLIMLVPATLAVLLTSTTPLRARMRCAAAGLTVLIAVFGYGFRQLSTPSGATVPVGLVAVSQPEDYVPVDSPDGRDMITRVAAEVERLADRGAQVVVLPEKSWRATESSLPALSGPLTEVATRRHVHIIAGTLLTRGDATVNAAIDYPSGVIYEKHYLVPGLEDDLRPGHTWTQVPGTSWALAICFDLDRPALVRANRARGATLLLVPALDFREDRWLHSRMAVLRGVESGIGTARAPQLGQLVAGDANGRILATADTDITRTRSVLAAIPQPTGETLYARFGDWFAATAALLFACALAALLIRRPIRIEPGRGIMRPGVEQLPPL</sequence>
<accession>A0ABC8B459</accession>
<reference evidence="10 11" key="1">
    <citation type="submission" date="2016-10" db="EMBL/GenBank/DDBJ databases">
        <title>Genome sequence of Nocardia seriolae strain EM150506, isolated from Anguila japonica.</title>
        <authorList>
            <person name="Han H.-J."/>
        </authorList>
    </citation>
    <scope>NUCLEOTIDE SEQUENCE [LARGE SCALE GENOMIC DNA]</scope>
    <source>
        <strain evidence="10 11">EM150506</strain>
    </source>
</reference>
<dbReference type="GO" id="GO:0016746">
    <property type="term" value="F:acyltransferase activity"/>
    <property type="evidence" value="ECO:0007669"/>
    <property type="project" value="UniProtKB-KW"/>
</dbReference>
<protein>
    <submittedName>
        <fullName evidence="10">Apolipoprotein N-acyltransferase</fullName>
        <ecNumber evidence="10">2.3.1.-</ecNumber>
    </submittedName>
</protein>
<evidence type="ECO:0000313" key="10">
    <source>
        <dbReference type="EMBL" id="APB01430.1"/>
    </source>
</evidence>
<keyword evidence="6 8" id="KW-0472">Membrane</keyword>
<proteinExistence type="predicted"/>
<dbReference type="PROSITE" id="PS50263">
    <property type="entry name" value="CN_HYDROLASE"/>
    <property type="match status" value="1"/>
</dbReference>
<feature type="transmembrane region" description="Helical" evidence="8">
    <location>
        <begin position="471"/>
        <end position="489"/>
    </location>
</feature>
<dbReference type="AlphaFoldDB" id="A0ABC8B459"/>
<dbReference type="EC" id="2.3.1.-" evidence="10"/>
<evidence type="ECO:0000256" key="8">
    <source>
        <dbReference type="SAM" id="Phobius"/>
    </source>
</evidence>
<dbReference type="Gene3D" id="3.60.110.10">
    <property type="entry name" value="Carbon-nitrogen hydrolase"/>
    <property type="match status" value="1"/>
</dbReference>
<evidence type="ECO:0000256" key="7">
    <source>
        <dbReference type="ARBA" id="ARBA00023315"/>
    </source>
</evidence>
<keyword evidence="3 10" id="KW-0808">Transferase</keyword>
<dbReference type="InterPro" id="IPR036526">
    <property type="entry name" value="C-N_Hydrolase_sf"/>
</dbReference>
<evidence type="ECO:0000256" key="5">
    <source>
        <dbReference type="ARBA" id="ARBA00022989"/>
    </source>
</evidence>
<keyword evidence="2" id="KW-1003">Cell membrane</keyword>
<dbReference type="Pfam" id="PF00795">
    <property type="entry name" value="CN_hydrolase"/>
    <property type="match status" value="1"/>
</dbReference>
<feature type="transmembrane region" description="Helical" evidence="8">
    <location>
        <begin position="173"/>
        <end position="200"/>
    </location>
</feature>
<dbReference type="EMBL" id="CP017839">
    <property type="protein sequence ID" value="APB01430.1"/>
    <property type="molecule type" value="Genomic_DNA"/>
</dbReference>
<gene>
    <name evidence="10" type="ORF">NS506_07410</name>
</gene>
<comment type="subcellular location">
    <subcellularLocation>
        <location evidence="1">Cell membrane</location>
        <topology evidence="1">Multi-pass membrane protein</topology>
    </subcellularLocation>
</comment>
<evidence type="ECO:0000256" key="1">
    <source>
        <dbReference type="ARBA" id="ARBA00004651"/>
    </source>
</evidence>
<evidence type="ECO:0000313" key="11">
    <source>
        <dbReference type="Proteomes" id="UP000180166"/>
    </source>
</evidence>
<dbReference type="InterPro" id="IPR045378">
    <property type="entry name" value="LNT_N"/>
</dbReference>
<feature type="transmembrane region" description="Helical" evidence="8">
    <location>
        <begin position="26"/>
        <end position="46"/>
    </location>
</feature>
<dbReference type="InterPro" id="IPR003010">
    <property type="entry name" value="C-N_Hydrolase"/>
</dbReference>
<dbReference type="PANTHER" id="PTHR38686">
    <property type="entry name" value="APOLIPOPROTEIN N-ACYLTRANSFERASE"/>
    <property type="match status" value="1"/>
</dbReference>
<feature type="transmembrane region" description="Helical" evidence="8">
    <location>
        <begin position="212"/>
        <end position="228"/>
    </location>
</feature>
<name>A0ABC8B459_9NOCA</name>
<dbReference type="CDD" id="cd07197">
    <property type="entry name" value="nitrilase"/>
    <property type="match status" value="1"/>
</dbReference>
<evidence type="ECO:0000256" key="2">
    <source>
        <dbReference type="ARBA" id="ARBA00022475"/>
    </source>
</evidence>
<evidence type="ECO:0000256" key="4">
    <source>
        <dbReference type="ARBA" id="ARBA00022692"/>
    </source>
</evidence>
<dbReference type="GO" id="GO:0005886">
    <property type="term" value="C:plasma membrane"/>
    <property type="evidence" value="ECO:0007669"/>
    <property type="project" value="UniProtKB-SubCell"/>
</dbReference>
<keyword evidence="7 10" id="KW-0012">Acyltransferase</keyword>
<evidence type="ECO:0000256" key="6">
    <source>
        <dbReference type="ARBA" id="ARBA00023136"/>
    </source>
</evidence>
<keyword evidence="4 8" id="KW-0812">Transmembrane</keyword>
<evidence type="ECO:0000256" key="3">
    <source>
        <dbReference type="ARBA" id="ARBA00022679"/>
    </source>
</evidence>